<evidence type="ECO:0000259" key="3">
    <source>
        <dbReference type="Pfam" id="PF22820"/>
    </source>
</evidence>
<dbReference type="AlphaFoldDB" id="A0A1U7M5Q5"/>
<keyword evidence="1" id="KW-1133">Transmembrane helix</keyword>
<dbReference type="PANTHER" id="PTHR40038">
    <property type="entry name" value="MEMBRANE-ASSOCIATED PROTEIN TCAA"/>
    <property type="match status" value="1"/>
</dbReference>
<evidence type="ECO:0008006" key="6">
    <source>
        <dbReference type="Google" id="ProtNLM"/>
    </source>
</evidence>
<dbReference type="Pfam" id="PF22819">
    <property type="entry name" value="TcaA_5th"/>
    <property type="match status" value="1"/>
</dbReference>
<keyword evidence="1" id="KW-0812">Transmembrane</keyword>
<proteinExistence type="predicted"/>
<accession>A0A1U7M5Q5</accession>
<feature type="transmembrane region" description="Helical" evidence="1">
    <location>
        <begin position="7"/>
        <end position="30"/>
    </location>
</feature>
<sequence length="394" mass="45832">MNRKTEILIGSLVVAVILVFLGIKIFGVSFDRDMVLQKIDEAIEKKDVKYLKDHIEVRGENKELSEKVIEEIVEELEDISVYSLSEYKDDSDTNIYIKKKGKENIIFDKYTIVLKPYDLTISQNIEGTKVFIDDNEVGKFKNDKDFVYKNLMPGKHIVKIAYKDEYVNIEKEEEIMAFNMDNGNEIYLSLELEGRYITVESNIEEATLYIDGKDTEINIYNEYRFGPIDEKKKMNISAKAKIDGKEYESEKINVGDTDYNHFELYIDYEEPMSRQELLREVDNLIDGYETGLVNAINYNSYSYLDGYIEYGSPFMKAQKKLISNLYEKGTTEDLLSYNITDVTSVSDNILSVTVEESHMIYFEGETKKEVNNKWNYTVVNIDDELFIRDIKAAK</sequence>
<keyword evidence="1" id="KW-0472">Membrane</keyword>
<evidence type="ECO:0000313" key="5">
    <source>
        <dbReference type="Proteomes" id="UP000186112"/>
    </source>
</evidence>
<keyword evidence="5" id="KW-1185">Reference proteome</keyword>
<feature type="domain" description="TcaA 4th" evidence="3">
    <location>
        <begin position="193"/>
        <end position="263"/>
    </location>
</feature>
<evidence type="ECO:0000259" key="2">
    <source>
        <dbReference type="Pfam" id="PF22819"/>
    </source>
</evidence>
<feature type="domain" description="TcaA protein NTF2-like" evidence="2">
    <location>
        <begin position="280"/>
        <end position="389"/>
    </location>
</feature>
<dbReference type="InterPro" id="IPR054530">
    <property type="entry name" value="TcaA_4th"/>
</dbReference>
<comment type="caution">
    <text evidence="4">The sequence shown here is derived from an EMBL/GenBank/DDBJ whole genome shotgun (WGS) entry which is preliminary data.</text>
</comment>
<reference evidence="4 5" key="1">
    <citation type="submission" date="2016-02" db="EMBL/GenBank/DDBJ databases">
        <title>Genome sequence of Tissierella creatinophila DSM 6911.</title>
        <authorList>
            <person name="Poehlein A."/>
            <person name="Daniel R."/>
        </authorList>
    </citation>
    <scope>NUCLEOTIDE SEQUENCE [LARGE SCALE GENOMIC DNA]</scope>
    <source>
        <strain evidence="4 5">DSM 6911</strain>
    </source>
</reference>
<dbReference type="OrthoDB" id="1682769at2"/>
<dbReference type="RefSeq" id="WP_075726518.1">
    <property type="nucleotide sequence ID" value="NZ_LTDM01000022.1"/>
</dbReference>
<dbReference type="PANTHER" id="PTHR40038:SF1">
    <property type="entry name" value="MEMBRANE-ASSOCIATED PROTEIN TCAA"/>
    <property type="match status" value="1"/>
</dbReference>
<dbReference type="InterPro" id="IPR054528">
    <property type="entry name" value="TcaA_5th"/>
</dbReference>
<organism evidence="4 5">
    <name type="scientific">Tissierella creatinophila DSM 6911</name>
    <dbReference type="NCBI Taxonomy" id="1123403"/>
    <lineage>
        <taxon>Bacteria</taxon>
        <taxon>Bacillati</taxon>
        <taxon>Bacillota</taxon>
        <taxon>Tissierellia</taxon>
        <taxon>Tissierellales</taxon>
        <taxon>Tissierellaceae</taxon>
        <taxon>Tissierella</taxon>
    </lineage>
</organism>
<gene>
    <name evidence="4" type="ORF">TICRE_14160</name>
</gene>
<dbReference type="Proteomes" id="UP000186112">
    <property type="component" value="Unassembled WGS sequence"/>
</dbReference>
<name>A0A1U7M5Q5_TISCR</name>
<evidence type="ECO:0000313" key="4">
    <source>
        <dbReference type="EMBL" id="OLS02615.1"/>
    </source>
</evidence>
<evidence type="ECO:0000256" key="1">
    <source>
        <dbReference type="SAM" id="Phobius"/>
    </source>
</evidence>
<dbReference type="Pfam" id="PF22820">
    <property type="entry name" value="TcaA_3rd_4th"/>
    <property type="match status" value="1"/>
</dbReference>
<dbReference type="EMBL" id="LTDM01000022">
    <property type="protein sequence ID" value="OLS02615.1"/>
    <property type="molecule type" value="Genomic_DNA"/>
</dbReference>
<protein>
    <recommendedName>
        <fullName evidence="6">PEGA domain protein</fullName>
    </recommendedName>
</protein>